<dbReference type="PANTHER" id="PTHR21058:SF0">
    <property type="entry name" value="6,7-DIMETHYL-8-RIBITYLLUMAZINE SYNTHASE"/>
    <property type="match status" value="1"/>
</dbReference>
<dbReference type="SUPFAM" id="SSF52121">
    <property type="entry name" value="Lumazine synthase"/>
    <property type="match status" value="1"/>
</dbReference>
<keyword evidence="5 7" id="KW-0808">Transferase</keyword>
<evidence type="ECO:0000256" key="2">
    <source>
        <dbReference type="ARBA" id="ARBA00007424"/>
    </source>
</evidence>
<name>A0A3R9PBL8_9BACT</name>
<dbReference type="InterPro" id="IPR034964">
    <property type="entry name" value="LS"/>
</dbReference>
<proteinExistence type="inferred from homology"/>
<feature type="binding site" evidence="7">
    <location>
        <begin position="187"/>
        <end position="189"/>
    </location>
    <ligand>
        <name>5-amino-6-(D-ribitylamino)uracil</name>
        <dbReference type="ChEBI" id="CHEBI:15934"/>
    </ligand>
</feature>
<gene>
    <name evidence="7" type="primary">ribH</name>
    <name evidence="8" type="ORF">EDE15_3617</name>
</gene>
<dbReference type="GO" id="GO:0009349">
    <property type="term" value="C:riboflavin synthase complex"/>
    <property type="evidence" value="ECO:0007669"/>
    <property type="project" value="UniProtKB-UniRule"/>
</dbReference>
<dbReference type="NCBIfam" id="TIGR00114">
    <property type="entry name" value="lumazine-synth"/>
    <property type="match status" value="1"/>
</dbReference>
<feature type="binding site" evidence="7">
    <location>
        <position position="258"/>
    </location>
    <ligand>
        <name>(2S)-2-hydroxy-3-oxobutyl phosphate</name>
        <dbReference type="ChEBI" id="CHEBI:58830"/>
    </ligand>
</feature>
<dbReference type="Pfam" id="PF00885">
    <property type="entry name" value="DMRL_synthase"/>
    <property type="match status" value="1"/>
</dbReference>
<comment type="caution">
    <text evidence="8">The sequence shown here is derived from an EMBL/GenBank/DDBJ whole genome shotgun (WGS) entry which is preliminary data.</text>
</comment>
<organism evidence="8 9">
    <name type="scientific">Edaphobacter aggregans</name>
    <dbReference type="NCBI Taxonomy" id="570835"/>
    <lineage>
        <taxon>Bacteria</taxon>
        <taxon>Pseudomonadati</taxon>
        <taxon>Acidobacteriota</taxon>
        <taxon>Terriglobia</taxon>
        <taxon>Terriglobales</taxon>
        <taxon>Acidobacteriaceae</taxon>
        <taxon>Edaphobacter</taxon>
    </lineage>
</organism>
<accession>A0A3R9PBL8</accession>
<comment type="function">
    <text evidence="7">Catalyzes the formation of 6,7-dimethyl-8-ribityllumazine by condensation of 5-amino-6-(D-ribitylamino)uracil with 3,4-dihydroxy-2-butanone 4-phosphate. This is the penultimate step in the biosynthesis of riboflavin.</text>
</comment>
<dbReference type="AlphaFoldDB" id="A0A3R9PBL8"/>
<dbReference type="RefSeq" id="WP_125486470.1">
    <property type="nucleotide sequence ID" value="NZ_RSDW01000001.1"/>
</dbReference>
<dbReference type="InterPro" id="IPR002180">
    <property type="entry name" value="LS/RS"/>
</dbReference>
<evidence type="ECO:0000313" key="9">
    <source>
        <dbReference type="Proteomes" id="UP000269669"/>
    </source>
</evidence>
<feature type="binding site" evidence="7">
    <location>
        <begin position="216"/>
        <end position="217"/>
    </location>
    <ligand>
        <name>(2S)-2-hydroxy-3-oxobutyl phosphate</name>
        <dbReference type="ChEBI" id="CHEBI:58830"/>
    </ligand>
</feature>
<comment type="similarity">
    <text evidence="2 7">Belongs to the DMRL synthase family.</text>
</comment>
<evidence type="ECO:0000256" key="1">
    <source>
        <dbReference type="ARBA" id="ARBA00004917"/>
    </source>
</evidence>
<dbReference type="UniPathway" id="UPA00275">
    <property type="reaction ID" value="UER00404"/>
</dbReference>
<dbReference type="PANTHER" id="PTHR21058">
    <property type="entry name" value="6,7-DIMETHYL-8-RIBITYLLUMAZINE SYNTHASE DMRL SYNTHASE LUMAZINE SYNTHASE"/>
    <property type="match status" value="1"/>
</dbReference>
<comment type="catalytic activity">
    <reaction evidence="6 7">
        <text>(2S)-2-hydroxy-3-oxobutyl phosphate + 5-amino-6-(D-ribitylamino)uracil = 6,7-dimethyl-8-(1-D-ribityl)lumazine + phosphate + 2 H2O + H(+)</text>
        <dbReference type="Rhea" id="RHEA:26152"/>
        <dbReference type="ChEBI" id="CHEBI:15377"/>
        <dbReference type="ChEBI" id="CHEBI:15378"/>
        <dbReference type="ChEBI" id="CHEBI:15934"/>
        <dbReference type="ChEBI" id="CHEBI:43474"/>
        <dbReference type="ChEBI" id="CHEBI:58201"/>
        <dbReference type="ChEBI" id="CHEBI:58830"/>
        <dbReference type="EC" id="2.5.1.78"/>
    </reaction>
</comment>
<evidence type="ECO:0000256" key="3">
    <source>
        <dbReference type="ARBA" id="ARBA00012664"/>
    </source>
</evidence>
<feature type="binding site" evidence="7">
    <location>
        <begin position="211"/>
        <end position="213"/>
    </location>
    <ligand>
        <name>5-amino-6-(D-ribitylamino)uracil</name>
        <dbReference type="ChEBI" id="CHEBI:15934"/>
    </ligand>
</feature>
<feature type="active site" description="Proton donor" evidence="7">
    <location>
        <position position="219"/>
    </location>
</feature>
<feature type="binding site" evidence="7">
    <location>
        <position position="153"/>
    </location>
    <ligand>
        <name>5-amino-6-(D-ribitylamino)uracil</name>
        <dbReference type="ChEBI" id="CHEBI:15934"/>
    </ligand>
</feature>
<evidence type="ECO:0000256" key="6">
    <source>
        <dbReference type="ARBA" id="ARBA00048785"/>
    </source>
</evidence>
<sequence length="295" mass="31676">MIKGITVVSAVASSDTFDKLNSLFLALGFEQGKGWQDNKGRGVALVARLGTLEFVTGRPPAVPPLLVEVTSLDAVHAAVQQWMLGSYRSEEVAALLSSPELTHWNSRLFTVKLAEGLTLGFWQSENPLHNKPVAIEGDLSAVGMRFAIVTARWNAVITDRLLQGSLDGLYRSGAVKGDVEIVRVPGAWEIPSAARTLAESKRFDAIITLGCLLRGETAHYEAIYTEVARGIGQSQQETGVPHAFGVLTCETLEQALDRAGVKAGNKGLEAAIAAIEMVSIGRKLVEQGSKEQRSK</sequence>
<comment type="pathway">
    <text evidence="1 7">Cofactor biosynthesis; riboflavin biosynthesis; riboflavin from 2-hydroxy-3-oxobutyl phosphate and 5-amino-6-(D-ribitylamino)uracil: step 1/2.</text>
</comment>
<feature type="binding site" evidence="7">
    <location>
        <position position="244"/>
    </location>
    <ligand>
        <name>5-amino-6-(D-ribitylamino)uracil</name>
        <dbReference type="ChEBI" id="CHEBI:15934"/>
    </ligand>
</feature>
<protein>
    <recommendedName>
        <fullName evidence="3 7">6,7-dimethyl-8-ribityllumazine synthase</fullName>
        <shortName evidence="7">DMRL synthase</shortName>
        <shortName evidence="7">LS</shortName>
        <shortName evidence="7">Lumazine synthase</shortName>
        <ecNumber evidence="3 7">2.5.1.78</ecNumber>
    </recommendedName>
</protein>
<evidence type="ECO:0000256" key="4">
    <source>
        <dbReference type="ARBA" id="ARBA00022619"/>
    </source>
</evidence>
<dbReference type="GO" id="GO:0009231">
    <property type="term" value="P:riboflavin biosynthetic process"/>
    <property type="evidence" value="ECO:0007669"/>
    <property type="project" value="UniProtKB-UniRule"/>
</dbReference>
<dbReference type="HAMAP" id="MF_00178">
    <property type="entry name" value="Lumazine_synth"/>
    <property type="match status" value="1"/>
</dbReference>
<evidence type="ECO:0000313" key="8">
    <source>
        <dbReference type="EMBL" id="RSL18061.1"/>
    </source>
</evidence>
<dbReference type="GO" id="GO:0005829">
    <property type="term" value="C:cytosol"/>
    <property type="evidence" value="ECO:0007669"/>
    <property type="project" value="TreeGrafter"/>
</dbReference>
<keyword evidence="9" id="KW-1185">Reference proteome</keyword>
<dbReference type="Proteomes" id="UP000269669">
    <property type="component" value="Unassembled WGS sequence"/>
</dbReference>
<reference evidence="8 9" key="1">
    <citation type="submission" date="2018-12" db="EMBL/GenBank/DDBJ databases">
        <title>Sequencing of bacterial isolates from soil warming experiment in Harvard Forest, Massachusetts, USA.</title>
        <authorList>
            <person name="Deangelis K."/>
        </authorList>
    </citation>
    <scope>NUCLEOTIDE SEQUENCE [LARGE SCALE GENOMIC DNA]</scope>
    <source>
        <strain evidence="8 9">EB153</strain>
    </source>
</reference>
<evidence type="ECO:0000256" key="5">
    <source>
        <dbReference type="ARBA" id="ARBA00022679"/>
    </source>
</evidence>
<dbReference type="EC" id="2.5.1.78" evidence="3 7"/>
<dbReference type="EMBL" id="RSDW01000001">
    <property type="protein sequence ID" value="RSL18061.1"/>
    <property type="molecule type" value="Genomic_DNA"/>
</dbReference>
<keyword evidence="4 7" id="KW-0686">Riboflavin biosynthesis</keyword>
<dbReference type="GO" id="GO:0000906">
    <property type="term" value="F:6,7-dimethyl-8-ribityllumazine synthase activity"/>
    <property type="evidence" value="ECO:0007669"/>
    <property type="project" value="UniProtKB-UniRule"/>
</dbReference>
<dbReference type="CDD" id="cd09209">
    <property type="entry name" value="Lumazine_synthase-I"/>
    <property type="match status" value="1"/>
</dbReference>
<dbReference type="OrthoDB" id="9809709at2"/>
<dbReference type="InterPro" id="IPR036467">
    <property type="entry name" value="LS/RS_sf"/>
</dbReference>
<evidence type="ECO:0000256" key="7">
    <source>
        <dbReference type="HAMAP-Rule" id="MF_00178"/>
    </source>
</evidence>
<dbReference type="Gene3D" id="3.40.50.960">
    <property type="entry name" value="Lumazine/riboflavin synthase"/>
    <property type="match status" value="1"/>
</dbReference>